<gene>
    <name evidence="1" type="ORF">H5410_061758</name>
</gene>
<sequence length="87" mass="10159">MLSKNYPLLATWLPSVYVEHDNGTPRKCVLSDPLRTRERSSQCSTRITNCSRRYEPDSRTTLMGEQPNPWNMQVAKRRHRGAKPSWI</sequence>
<dbReference type="OrthoDB" id="1714032at2759"/>
<evidence type="ECO:0000313" key="1">
    <source>
        <dbReference type="EMBL" id="KAG5571992.1"/>
    </source>
</evidence>
<dbReference type="AntiFam" id="ANF00005">
    <property type="entry name" value="Antisense to 23S rRNA"/>
</dbReference>
<comment type="caution">
    <text evidence="1">The sequence shown here is derived from an EMBL/GenBank/DDBJ whole genome shotgun (WGS) entry which is preliminary data.</text>
</comment>
<dbReference type="Proteomes" id="UP000824120">
    <property type="component" value="Chromosome 12"/>
</dbReference>
<dbReference type="AlphaFoldDB" id="A0A9J5WA58"/>
<proteinExistence type="predicted"/>
<protein>
    <submittedName>
        <fullName evidence="1">Uncharacterized protein</fullName>
    </submittedName>
</protein>
<name>A0A9J5WA58_SOLCO</name>
<evidence type="ECO:0000313" key="2">
    <source>
        <dbReference type="Proteomes" id="UP000824120"/>
    </source>
</evidence>
<accession>A0A9J5WA58</accession>
<organism evidence="1 2">
    <name type="scientific">Solanum commersonii</name>
    <name type="common">Commerson's wild potato</name>
    <name type="synonym">Commerson's nightshade</name>
    <dbReference type="NCBI Taxonomy" id="4109"/>
    <lineage>
        <taxon>Eukaryota</taxon>
        <taxon>Viridiplantae</taxon>
        <taxon>Streptophyta</taxon>
        <taxon>Embryophyta</taxon>
        <taxon>Tracheophyta</taxon>
        <taxon>Spermatophyta</taxon>
        <taxon>Magnoliopsida</taxon>
        <taxon>eudicotyledons</taxon>
        <taxon>Gunneridae</taxon>
        <taxon>Pentapetalae</taxon>
        <taxon>asterids</taxon>
        <taxon>lamiids</taxon>
        <taxon>Solanales</taxon>
        <taxon>Solanaceae</taxon>
        <taxon>Solanoideae</taxon>
        <taxon>Solaneae</taxon>
        <taxon>Solanum</taxon>
    </lineage>
</organism>
<reference evidence="1 2" key="1">
    <citation type="submission" date="2020-09" db="EMBL/GenBank/DDBJ databases">
        <title>De no assembly of potato wild relative species, Solanum commersonii.</title>
        <authorList>
            <person name="Cho K."/>
        </authorList>
    </citation>
    <scope>NUCLEOTIDE SEQUENCE [LARGE SCALE GENOMIC DNA]</scope>
    <source>
        <strain evidence="1">LZ3.2</strain>
        <tissue evidence="1">Leaf</tissue>
    </source>
</reference>
<dbReference type="EMBL" id="JACXVP010000012">
    <property type="protein sequence ID" value="KAG5571992.1"/>
    <property type="molecule type" value="Genomic_DNA"/>
</dbReference>
<keyword evidence="2" id="KW-1185">Reference proteome</keyword>